<keyword evidence="2" id="KW-0732">Signal</keyword>
<dbReference type="SUPFAM" id="SSF50249">
    <property type="entry name" value="Nucleic acid-binding proteins"/>
    <property type="match status" value="2"/>
</dbReference>
<dbReference type="GO" id="GO:0004386">
    <property type="term" value="F:helicase activity"/>
    <property type="evidence" value="ECO:0007669"/>
    <property type="project" value="UniProtKB-KW"/>
</dbReference>
<name>A0A2U1MV48_ARTAN</name>
<dbReference type="AlphaFoldDB" id="A0A2U1MV48"/>
<feature type="signal peptide" evidence="2">
    <location>
        <begin position="1"/>
        <end position="16"/>
    </location>
</feature>
<feature type="compositionally biased region" description="Low complexity" evidence="1">
    <location>
        <begin position="881"/>
        <end position="896"/>
    </location>
</feature>
<feature type="compositionally biased region" description="Polar residues" evidence="1">
    <location>
        <begin position="189"/>
        <end position="205"/>
    </location>
</feature>
<protein>
    <submittedName>
        <fullName evidence="3">DNA helicase PIF1, ATP-dependent</fullName>
    </submittedName>
</protein>
<evidence type="ECO:0000313" key="3">
    <source>
        <dbReference type="EMBL" id="PWA65074.1"/>
    </source>
</evidence>
<reference evidence="3 4" key="1">
    <citation type="journal article" date="2018" name="Mol. Plant">
        <title>The genome of Artemisia annua provides insight into the evolution of Asteraceae family and artemisinin biosynthesis.</title>
        <authorList>
            <person name="Shen Q."/>
            <person name="Zhang L."/>
            <person name="Liao Z."/>
            <person name="Wang S."/>
            <person name="Yan T."/>
            <person name="Shi P."/>
            <person name="Liu M."/>
            <person name="Fu X."/>
            <person name="Pan Q."/>
            <person name="Wang Y."/>
            <person name="Lv Z."/>
            <person name="Lu X."/>
            <person name="Zhang F."/>
            <person name="Jiang W."/>
            <person name="Ma Y."/>
            <person name="Chen M."/>
            <person name="Hao X."/>
            <person name="Li L."/>
            <person name="Tang Y."/>
            <person name="Lv G."/>
            <person name="Zhou Y."/>
            <person name="Sun X."/>
            <person name="Brodelius P.E."/>
            <person name="Rose J.K.C."/>
            <person name="Tang K."/>
        </authorList>
    </citation>
    <scope>NUCLEOTIDE SEQUENCE [LARGE SCALE GENOMIC DNA]</scope>
    <source>
        <strain evidence="4">cv. Huhao1</strain>
        <tissue evidence="3">Leaf</tissue>
    </source>
</reference>
<keyword evidence="3" id="KW-0378">Hydrolase</keyword>
<dbReference type="PANTHER" id="PTHR47165:SF4">
    <property type="entry name" value="OS03G0429900 PROTEIN"/>
    <property type="match status" value="1"/>
</dbReference>
<gene>
    <name evidence="3" type="ORF">CTI12_AA338810</name>
</gene>
<keyword evidence="4" id="KW-1185">Reference proteome</keyword>
<keyword evidence="3" id="KW-0067">ATP-binding</keyword>
<dbReference type="EMBL" id="PKPP01004293">
    <property type="protein sequence ID" value="PWA65074.1"/>
    <property type="molecule type" value="Genomic_DNA"/>
</dbReference>
<dbReference type="InterPro" id="IPR012340">
    <property type="entry name" value="NA-bd_OB-fold"/>
</dbReference>
<keyword evidence="3" id="KW-0547">Nucleotide-binding</keyword>
<dbReference type="STRING" id="35608.A0A2U1MV48"/>
<sequence>MGFRFLYVVKVLVVEARLEGCHQSALVDGPDMSASFCESSVVGLPMIHASAASVPVQVTTVDGLVSTFRVSDGQQNALHIAQSLGGSQGSAAGQPSFHIGEGSSNTPRILDFSGRVSVYSRCFFLRSRFLPTQVYLKLLLLRDGVADHAQLICQTEGDHNVQVLSISVSHDFNVLMLFSAAALPVTNRSHTHAGQSRSAGANRSPTYPPAHSLPYQGQTRDAHTTNPLVQGPIAPPQRQRAPAEYKYFGRCDQICQHCSAQFWWAERRTGLPASVAPQYQRCCAAGRAYMYIYDRDHEVHNRLSHFDPHERQILREDIVEGLIQFLDENNALVRLFRTARDKLLEADIPNFNIRLFGVVGANQYELPTADNIGAIVYEGGPETMTDYDVVIERHSREPESINKLHPQYMALQFPLLFIYGEEGYHLNLRLRNFDLSDTQDEKKMTMKIYYALMALTGETSALSKTAPELLIPQRSFAYFTDLNPADNTKYIEARVYRKWTSMKMPSLIATGFSCILLDKKGSAIQANADLNEKDRFDHDLQLDNVYRIQGFGFERTDNWGKTLDNDFTLYYIGYIHNVEKVQEYGSAAGNKIRVRNIALCNLKNNVVLFTLWNDKADGFEEEEYNKMPKPVVLAVSSCYLKTYGGQLQLSATSATSYYFNPPVKETTELLTAYNVGNMQAPQIEVHSERSAEWEQERTRNRVPLATLLQIDPNTQQRVLFTQDVFILQVDSAYDWYYRKCEECGGKLDYGYIHGHCHPFGTESKPQNRVTITDGTANAIMACFSPQTDGLIKDINTLLEEVADKDPTIIPPQILALQNTKHVLQFKFAKPTGKGTPTFILQKVMDYPPTILAAPATTPSSPPTVSPAAITYTQITPPPTTPTAAEETPAETSTTPNEPIPSAVRKQLFTDAPDEDIDSQLKKQKTE</sequence>
<feature type="region of interest" description="Disordered" evidence="1">
    <location>
        <begin position="189"/>
        <end position="236"/>
    </location>
</feature>
<proteinExistence type="predicted"/>
<comment type="caution">
    <text evidence="3">The sequence shown here is derived from an EMBL/GenBank/DDBJ whole genome shotgun (WGS) entry which is preliminary data.</text>
</comment>
<accession>A0A2U1MV48</accession>
<keyword evidence="3" id="KW-0347">Helicase</keyword>
<dbReference type="OrthoDB" id="1751331at2759"/>
<feature type="region of interest" description="Disordered" evidence="1">
    <location>
        <begin position="873"/>
        <end position="926"/>
    </location>
</feature>
<dbReference type="Proteomes" id="UP000245207">
    <property type="component" value="Unassembled WGS sequence"/>
</dbReference>
<feature type="compositionally biased region" description="Polar residues" evidence="1">
    <location>
        <begin position="215"/>
        <end position="228"/>
    </location>
</feature>
<dbReference type="Gene3D" id="2.40.50.140">
    <property type="entry name" value="Nucleic acid-binding proteins"/>
    <property type="match status" value="2"/>
</dbReference>
<evidence type="ECO:0000256" key="2">
    <source>
        <dbReference type="SAM" id="SignalP"/>
    </source>
</evidence>
<dbReference type="PANTHER" id="PTHR47165">
    <property type="entry name" value="OS03G0429900 PROTEIN"/>
    <property type="match status" value="1"/>
</dbReference>
<feature type="chain" id="PRO_5015674337" evidence="2">
    <location>
        <begin position="17"/>
        <end position="926"/>
    </location>
</feature>
<evidence type="ECO:0000256" key="1">
    <source>
        <dbReference type="SAM" id="MobiDB-lite"/>
    </source>
</evidence>
<evidence type="ECO:0000313" key="4">
    <source>
        <dbReference type="Proteomes" id="UP000245207"/>
    </source>
</evidence>
<organism evidence="3 4">
    <name type="scientific">Artemisia annua</name>
    <name type="common">Sweet wormwood</name>
    <dbReference type="NCBI Taxonomy" id="35608"/>
    <lineage>
        <taxon>Eukaryota</taxon>
        <taxon>Viridiplantae</taxon>
        <taxon>Streptophyta</taxon>
        <taxon>Embryophyta</taxon>
        <taxon>Tracheophyta</taxon>
        <taxon>Spermatophyta</taxon>
        <taxon>Magnoliopsida</taxon>
        <taxon>eudicotyledons</taxon>
        <taxon>Gunneridae</taxon>
        <taxon>Pentapetalae</taxon>
        <taxon>asterids</taxon>
        <taxon>campanulids</taxon>
        <taxon>Asterales</taxon>
        <taxon>Asteraceae</taxon>
        <taxon>Asteroideae</taxon>
        <taxon>Anthemideae</taxon>
        <taxon>Artemisiinae</taxon>
        <taxon>Artemisia</taxon>
    </lineage>
</organism>